<gene>
    <name evidence="2" type="ORF">PFICI_08965</name>
</gene>
<dbReference type="OrthoDB" id="3232309at2759"/>
<dbReference type="AlphaFoldDB" id="W3X134"/>
<dbReference type="HOGENOM" id="CLU_041181_1_0_1"/>
<dbReference type="RefSeq" id="XP_007835737.1">
    <property type="nucleotide sequence ID" value="XM_007837546.1"/>
</dbReference>
<sequence>MSIFFCRRVDHHGRGRIRPELDESLCASYLEAAEKNRKTIPEQLSFEEIIKNVTLPPRSLNDFMDYLLQVEHGAECLQFFLWYCNYVERWCKLSPDQRELSPQWRHNREDDTAKRKTHARTRSFPENMERFNRIFAILEKSPKGKEADAAAGKDSLRSRGDSTLTNFSWPRVLSPRTESINMEKEQDDGDHKQEEAVETACSPPPKDVAQPFRDEIFQIVRQYIFTGGERQLNLTHQDRTACIQAVEQTTHPSALLPAFAAAEAMLRGHCHPEFVRWSIANNNNSNRPRVVFTKDLGAAIISIRQR</sequence>
<evidence type="ECO:0008006" key="4">
    <source>
        <dbReference type="Google" id="ProtNLM"/>
    </source>
</evidence>
<name>W3X134_PESFW</name>
<feature type="region of interest" description="Disordered" evidence="1">
    <location>
        <begin position="176"/>
        <end position="208"/>
    </location>
</feature>
<dbReference type="KEGG" id="pfy:PFICI_08965"/>
<dbReference type="InterPro" id="IPR044926">
    <property type="entry name" value="RGS_subdomain_2"/>
</dbReference>
<dbReference type="InterPro" id="IPR036305">
    <property type="entry name" value="RGS_sf"/>
</dbReference>
<proteinExistence type="predicted"/>
<dbReference type="InParanoid" id="W3X134"/>
<dbReference type="Gene3D" id="1.10.167.10">
    <property type="entry name" value="Regulator of G-protein Signalling 4, domain 2"/>
    <property type="match status" value="1"/>
</dbReference>
<evidence type="ECO:0000313" key="2">
    <source>
        <dbReference type="EMBL" id="ETS79112.1"/>
    </source>
</evidence>
<dbReference type="eggNOG" id="ENOG502QUMU">
    <property type="taxonomic scope" value="Eukaryota"/>
</dbReference>
<protein>
    <recommendedName>
        <fullName evidence="4">RGS domain-containing protein</fullName>
    </recommendedName>
</protein>
<dbReference type="SUPFAM" id="SSF48097">
    <property type="entry name" value="Regulator of G-protein signaling, RGS"/>
    <property type="match status" value="1"/>
</dbReference>
<dbReference type="Proteomes" id="UP000030651">
    <property type="component" value="Unassembled WGS sequence"/>
</dbReference>
<keyword evidence="3" id="KW-1185">Reference proteome</keyword>
<organism evidence="2 3">
    <name type="scientific">Pestalotiopsis fici (strain W106-1 / CGMCC3.15140)</name>
    <dbReference type="NCBI Taxonomy" id="1229662"/>
    <lineage>
        <taxon>Eukaryota</taxon>
        <taxon>Fungi</taxon>
        <taxon>Dikarya</taxon>
        <taxon>Ascomycota</taxon>
        <taxon>Pezizomycotina</taxon>
        <taxon>Sordariomycetes</taxon>
        <taxon>Xylariomycetidae</taxon>
        <taxon>Amphisphaeriales</taxon>
        <taxon>Sporocadaceae</taxon>
        <taxon>Pestalotiopsis</taxon>
    </lineage>
</organism>
<dbReference type="PANTHER" id="PTHR39466">
    <property type="entry name" value="RGS DOMAIN-CONTAINING PROTEIN"/>
    <property type="match status" value="1"/>
</dbReference>
<evidence type="ECO:0000256" key="1">
    <source>
        <dbReference type="SAM" id="MobiDB-lite"/>
    </source>
</evidence>
<accession>W3X134</accession>
<dbReference type="EMBL" id="KI912114">
    <property type="protein sequence ID" value="ETS79112.1"/>
    <property type="molecule type" value="Genomic_DNA"/>
</dbReference>
<evidence type="ECO:0000313" key="3">
    <source>
        <dbReference type="Proteomes" id="UP000030651"/>
    </source>
</evidence>
<dbReference type="GeneID" id="19273978"/>
<reference evidence="3" key="1">
    <citation type="journal article" date="2015" name="BMC Genomics">
        <title>Genomic and transcriptomic analysis of the endophytic fungus Pestalotiopsis fici reveals its lifestyle and high potential for synthesis of natural products.</title>
        <authorList>
            <person name="Wang X."/>
            <person name="Zhang X."/>
            <person name="Liu L."/>
            <person name="Xiang M."/>
            <person name="Wang W."/>
            <person name="Sun X."/>
            <person name="Che Y."/>
            <person name="Guo L."/>
            <person name="Liu G."/>
            <person name="Guo L."/>
            <person name="Wang C."/>
            <person name="Yin W.B."/>
            <person name="Stadler M."/>
            <person name="Zhang X."/>
            <person name="Liu X."/>
        </authorList>
    </citation>
    <scope>NUCLEOTIDE SEQUENCE [LARGE SCALE GENOMIC DNA]</scope>
    <source>
        <strain evidence="3">W106-1 / CGMCC3.15140</strain>
    </source>
</reference>
<dbReference type="PANTHER" id="PTHR39466:SF1">
    <property type="entry name" value="RGS DOMAIN-CONTAINING PROTEIN"/>
    <property type="match status" value="1"/>
</dbReference>
<feature type="compositionally biased region" description="Basic and acidic residues" evidence="1">
    <location>
        <begin position="181"/>
        <end position="195"/>
    </location>
</feature>